<dbReference type="InterPro" id="IPR036388">
    <property type="entry name" value="WH-like_DNA-bd_sf"/>
</dbReference>
<dbReference type="Pfam" id="PF00196">
    <property type="entry name" value="GerE"/>
    <property type="match status" value="1"/>
</dbReference>
<dbReference type="Proteomes" id="UP000641741">
    <property type="component" value="Unassembled WGS sequence"/>
</dbReference>
<dbReference type="EMBL" id="JACOPK010000006">
    <property type="protein sequence ID" value="MBC5695782.1"/>
    <property type="molecule type" value="Genomic_DNA"/>
</dbReference>
<proteinExistence type="predicted"/>
<feature type="transmembrane region" description="Helical" evidence="2">
    <location>
        <begin position="354"/>
        <end position="373"/>
    </location>
</feature>
<reference evidence="4 5" key="1">
    <citation type="submission" date="2020-08" db="EMBL/GenBank/DDBJ databases">
        <title>Genome public.</title>
        <authorList>
            <person name="Liu C."/>
            <person name="Sun Q."/>
        </authorList>
    </citation>
    <scope>NUCLEOTIDE SEQUENCE [LARGE SCALE GENOMIC DNA]</scope>
    <source>
        <strain evidence="4 5">M2</strain>
    </source>
</reference>
<sequence>MTRSSLSEFHNIRRSMQKRLAFYMITLALILAAALVAGLFFFNQLKSPREELVTSLNFRMEAFASDMASLWRNVAVMGIHLSEDMTAIVEEQTPDLSAASWDPDTAERLQGAMLDSLCQYVRQADCSGAFVMLNASLSGDDFRSGLFLQRGNSARMSSDLLLYRGMAGAGRQNHVMPHRKWAQEFRLSDFPGLAEHLNTASAPIDRDCRTTELLTLPGTSERAILLTVPMLGADGTVYGLCGFSINQTYFSAHHIQPSGMSSLACVLSDGADGLDASQSLVTYPADGFCFVPEERLTEKSIREGLTAYSGTESSFVGLSQPFLAAVGDPEPHTLTVLFPRRTYHGILLKSVLEIGGLLLLLLFFGVVCCLYYTRRYLRPVMRDIELLKEEDCGGAQMTFDELRPVSAKLRFHEQTITDLETEKQGIQQRADLFRSQNEQLRSEKQDLQGQVENMQNQVEDTQVQLDDSLMEIRRLAYLGKKELDSKDYENFLAGYARLSSKELEICDALARGLSARQCAELIGSAPSTIDTYRKRIYEKTKIHKIRHLQLCYALMQMEREQTKQE</sequence>
<dbReference type="InterPro" id="IPR016032">
    <property type="entry name" value="Sig_transdc_resp-reg_C-effctor"/>
</dbReference>
<feature type="coiled-coil region" evidence="1">
    <location>
        <begin position="409"/>
        <end position="471"/>
    </location>
</feature>
<dbReference type="InterPro" id="IPR000792">
    <property type="entry name" value="Tscrpt_reg_LuxR_C"/>
</dbReference>
<evidence type="ECO:0000313" key="5">
    <source>
        <dbReference type="Proteomes" id="UP000641741"/>
    </source>
</evidence>
<evidence type="ECO:0000313" key="4">
    <source>
        <dbReference type="EMBL" id="MBC5695782.1"/>
    </source>
</evidence>
<comment type="caution">
    <text evidence="4">The sequence shown here is derived from an EMBL/GenBank/DDBJ whole genome shotgun (WGS) entry which is preliminary data.</text>
</comment>
<feature type="domain" description="HTH luxR-type" evidence="3">
    <location>
        <begin position="495"/>
        <end position="552"/>
    </location>
</feature>
<protein>
    <submittedName>
        <fullName evidence="4">Helix-turn-helix transcriptional regulator</fullName>
    </submittedName>
</protein>
<dbReference type="RefSeq" id="WP_186969996.1">
    <property type="nucleotide sequence ID" value="NZ_JACOPK010000006.1"/>
</dbReference>
<dbReference type="SUPFAM" id="SSF46894">
    <property type="entry name" value="C-terminal effector domain of the bipartite response regulators"/>
    <property type="match status" value="1"/>
</dbReference>
<keyword evidence="2" id="KW-1133">Transmembrane helix</keyword>
<name>A0ABR7GN92_9FIRM</name>
<evidence type="ECO:0000256" key="2">
    <source>
        <dbReference type="SAM" id="Phobius"/>
    </source>
</evidence>
<keyword evidence="2" id="KW-0812">Transmembrane</keyword>
<keyword evidence="2" id="KW-0472">Membrane</keyword>
<dbReference type="Gene3D" id="1.10.10.10">
    <property type="entry name" value="Winged helix-like DNA-binding domain superfamily/Winged helix DNA-binding domain"/>
    <property type="match status" value="1"/>
</dbReference>
<evidence type="ECO:0000256" key="1">
    <source>
        <dbReference type="SAM" id="Coils"/>
    </source>
</evidence>
<evidence type="ECO:0000259" key="3">
    <source>
        <dbReference type="SMART" id="SM00421"/>
    </source>
</evidence>
<accession>A0ABR7GN92</accession>
<organism evidence="4 5">
    <name type="scientific">Agathobaculum hominis</name>
    <dbReference type="NCBI Taxonomy" id="2763014"/>
    <lineage>
        <taxon>Bacteria</taxon>
        <taxon>Bacillati</taxon>
        <taxon>Bacillota</taxon>
        <taxon>Clostridia</taxon>
        <taxon>Eubacteriales</taxon>
        <taxon>Butyricicoccaceae</taxon>
        <taxon>Agathobaculum</taxon>
    </lineage>
</organism>
<feature type="transmembrane region" description="Helical" evidence="2">
    <location>
        <begin position="20"/>
        <end position="42"/>
    </location>
</feature>
<keyword evidence="5" id="KW-1185">Reference proteome</keyword>
<keyword evidence="1" id="KW-0175">Coiled coil</keyword>
<gene>
    <name evidence="4" type="ORF">H8S02_07465</name>
</gene>
<dbReference type="SMART" id="SM00421">
    <property type="entry name" value="HTH_LUXR"/>
    <property type="match status" value="1"/>
</dbReference>